<dbReference type="Pfam" id="PF05534">
    <property type="entry name" value="HicB"/>
    <property type="match status" value="1"/>
</dbReference>
<feature type="region of interest" description="Disordered" evidence="1">
    <location>
        <begin position="21"/>
        <end position="43"/>
    </location>
</feature>
<organism evidence="2 3">
    <name type="scientific">Deinococcus wulumuqiensis</name>
    <dbReference type="NCBI Taxonomy" id="980427"/>
    <lineage>
        <taxon>Bacteria</taxon>
        <taxon>Thermotogati</taxon>
        <taxon>Deinococcota</taxon>
        <taxon>Deinococci</taxon>
        <taxon>Deinococcales</taxon>
        <taxon>Deinococcaceae</taxon>
        <taxon>Deinococcus</taxon>
    </lineage>
</organism>
<dbReference type="EMBL" id="CP031161">
    <property type="protein sequence ID" value="AXH00514.1"/>
    <property type="molecule type" value="Genomic_DNA"/>
</dbReference>
<dbReference type="AlphaFoldDB" id="A0A345ILE1"/>
<dbReference type="GO" id="GO:0006355">
    <property type="term" value="P:regulation of DNA-templated transcription"/>
    <property type="evidence" value="ECO:0007669"/>
    <property type="project" value="InterPro"/>
</dbReference>
<dbReference type="InterPro" id="IPR008651">
    <property type="entry name" value="Uncharacterised_HicB"/>
</dbReference>
<geneLocation type="plasmid" evidence="3">
    <name>pdrdii</name>
</geneLocation>
<dbReference type="InterPro" id="IPR010985">
    <property type="entry name" value="Ribbon_hlx_hlx"/>
</dbReference>
<dbReference type="KEGG" id="dwu:DVJ83_15140"/>
<evidence type="ECO:0000313" key="3">
    <source>
        <dbReference type="Proteomes" id="UP000253744"/>
    </source>
</evidence>
<keyword evidence="2" id="KW-0614">Plasmid</keyword>
<sequence>MTSELSQQTVTLNIANLERLLQPPQQRGKRDTEGTGRMAIPREQTTLRLRPELKRAAAAAAALQGITLGDLIEQALVDYLSK</sequence>
<name>A0A345ILE1_9DEIO</name>
<accession>A0A345ILE1</accession>
<reference evidence="2 3" key="1">
    <citation type="submission" date="2018-07" db="EMBL/GenBank/DDBJ databases">
        <title>Complete Genome and Methylome Analysis of Deinococcus wulumuqiensis NEB 479.</title>
        <authorList>
            <person name="Fomenkov A."/>
            <person name="Luyten Y."/>
            <person name="Vincze T."/>
            <person name="Anton B.P."/>
            <person name="Clark T."/>
            <person name="Roberts R.J."/>
            <person name="Morgan R.D."/>
        </authorList>
    </citation>
    <scope>NUCLEOTIDE SEQUENCE [LARGE SCALE GENOMIC DNA]</scope>
    <source>
        <strain evidence="2 3">NEB 479</strain>
        <plasmid evidence="3">Plasmid pdrdii</plasmid>
    </source>
</reference>
<proteinExistence type="predicted"/>
<dbReference type="SUPFAM" id="SSF47598">
    <property type="entry name" value="Ribbon-helix-helix"/>
    <property type="match status" value="1"/>
</dbReference>
<evidence type="ECO:0000256" key="1">
    <source>
        <dbReference type="SAM" id="MobiDB-lite"/>
    </source>
</evidence>
<protein>
    <submittedName>
        <fullName evidence="2">Toxin-antitoxin system HicB family antitoxin</fullName>
    </submittedName>
</protein>
<evidence type="ECO:0000313" key="2">
    <source>
        <dbReference type="EMBL" id="AXH00514.1"/>
    </source>
</evidence>
<gene>
    <name evidence="2" type="ORF">DVJ83_15140</name>
</gene>
<dbReference type="Proteomes" id="UP000253744">
    <property type="component" value="Plasmid pDrdII"/>
</dbReference>